<evidence type="ECO:0000313" key="2">
    <source>
        <dbReference type="Proteomes" id="UP000176424"/>
    </source>
</evidence>
<accession>A0A1F4ZPJ6</accession>
<gene>
    <name evidence="1" type="ORF">A2397_03565</name>
</gene>
<organism evidence="1 2">
    <name type="scientific">Candidatus Amesbacteria bacterium RIFOXYB1_FULL_44_23</name>
    <dbReference type="NCBI Taxonomy" id="1797263"/>
    <lineage>
        <taxon>Bacteria</taxon>
        <taxon>Candidatus Amesiibacteriota</taxon>
    </lineage>
</organism>
<dbReference type="Proteomes" id="UP000176424">
    <property type="component" value="Unassembled WGS sequence"/>
</dbReference>
<dbReference type="AlphaFoldDB" id="A0A1F4ZPJ6"/>
<name>A0A1F4ZPJ6_9BACT</name>
<dbReference type="STRING" id="1797263.A2397_03565"/>
<reference evidence="1 2" key="1">
    <citation type="journal article" date="2016" name="Nat. Commun.">
        <title>Thousands of microbial genomes shed light on interconnected biogeochemical processes in an aquifer system.</title>
        <authorList>
            <person name="Anantharaman K."/>
            <person name="Brown C.T."/>
            <person name="Hug L.A."/>
            <person name="Sharon I."/>
            <person name="Castelle C.J."/>
            <person name="Probst A.J."/>
            <person name="Thomas B.C."/>
            <person name="Singh A."/>
            <person name="Wilkins M.J."/>
            <person name="Karaoz U."/>
            <person name="Brodie E.L."/>
            <person name="Williams K.H."/>
            <person name="Hubbard S.S."/>
            <person name="Banfield J.F."/>
        </authorList>
    </citation>
    <scope>NUCLEOTIDE SEQUENCE [LARGE SCALE GENOMIC DNA]</scope>
</reference>
<protein>
    <submittedName>
        <fullName evidence="1">Uncharacterized protein</fullName>
    </submittedName>
</protein>
<proteinExistence type="predicted"/>
<evidence type="ECO:0000313" key="1">
    <source>
        <dbReference type="EMBL" id="OGD08282.1"/>
    </source>
</evidence>
<comment type="caution">
    <text evidence="1">The sequence shown here is derived from an EMBL/GenBank/DDBJ whole genome shotgun (WGS) entry which is preliminary data.</text>
</comment>
<dbReference type="EMBL" id="MEXR01000060">
    <property type="protein sequence ID" value="OGD08282.1"/>
    <property type="molecule type" value="Genomic_DNA"/>
</dbReference>
<sequence>MKCPICGKEMKVVGTDISNNFNTGQQYNRTGYHCNSCDTWGNLEIPMKVRKQKSTSWYEY</sequence>